<reference evidence="2" key="1">
    <citation type="submission" date="2023-03" db="EMBL/GenBank/DDBJ databases">
        <authorList>
            <person name="Steffen K."/>
            <person name="Cardenas P."/>
        </authorList>
    </citation>
    <scope>NUCLEOTIDE SEQUENCE</scope>
</reference>
<dbReference type="InterPro" id="IPR003994">
    <property type="entry name" value="UXT"/>
</dbReference>
<dbReference type="SUPFAM" id="SSF46579">
    <property type="entry name" value="Prefoldin"/>
    <property type="match status" value="1"/>
</dbReference>
<evidence type="ECO:0000256" key="1">
    <source>
        <dbReference type="ARBA" id="ARBA00007666"/>
    </source>
</evidence>
<dbReference type="InterPro" id="IPR009053">
    <property type="entry name" value="Prefoldin"/>
</dbReference>
<dbReference type="EMBL" id="CASHTH010000538">
    <property type="protein sequence ID" value="CAI8003729.1"/>
    <property type="molecule type" value="Genomic_DNA"/>
</dbReference>
<evidence type="ECO:0000313" key="2">
    <source>
        <dbReference type="EMBL" id="CAI8003729.1"/>
    </source>
</evidence>
<dbReference type="PANTHER" id="PTHR13345:SF9">
    <property type="entry name" value="PROTEIN UXT"/>
    <property type="match status" value="1"/>
</dbReference>
<gene>
    <name evidence="2" type="ORF">GBAR_LOCUS3748</name>
</gene>
<sequence length="171" mass="19173">MMEEEGGVLGNGREASGVRGDLPKKVAEYERFLNNRLKTDLQTLLDSRDLVYADIAEYLQLQRVLERLDAGTERKGVLKTMVDLGCNFYSQALVPDPQHMCVAVGFGVFVELTRSEALQFIEKKVAGLNKKAEELTAQACQVKARIRIVVEGLRELQFADLPTSPPHRPVW</sequence>
<dbReference type="GO" id="GO:0003714">
    <property type="term" value="F:transcription corepressor activity"/>
    <property type="evidence" value="ECO:0007669"/>
    <property type="project" value="InterPro"/>
</dbReference>
<comment type="caution">
    <text evidence="2">The sequence shown here is derived from an EMBL/GenBank/DDBJ whole genome shotgun (WGS) entry which is preliminary data.</text>
</comment>
<dbReference type="GO" id="GO:0000122">
    <property type="term" value="P:negative regulation of transcription by RNA polymerase II"/>
    <property type="evidence" value="ECO:0007669"/>
    <property type="project" value="InterPro"/>
</dbReference>
<dbReference type="Pfam" id="PF02996">
    <property type="entry name" value="Prefoldin"/>
    <property type="match status" value="1"/>
</dbReference>
<evidence type="ECO:0000313" key="3">
    <source>
        <dbReference type="Proteomes" id="UP001174909"/>
    </source>
</evidence>
<dbReference type="GO" id="GO:0045944">
    <property type="term" value="P:positive regulation of transcription by RNA polymerase II"/>
    <property type="evidence" value="ECO:0007669"/>
    <property type="project" value="TreeGrafter"/>
</dbReference>
<dbReference type="PANTHER" id="PTHR13345">
    <property type="entry name" value="MEDIATOR OF RNA POLYMERASE II TRANSCRIPTION SUBUNIT 10"/>
    <property type="match status" value="1"/>
</dbReference>
<dbReference type="GO" id="GO:0016592">
    <property type="term" value="C:mediator complex"/>
    <property type="evidence" value="ECO:0007669"/>
    <property type="project" value="TreeGrafter"/>
</dbReference>
<protein>
    <submittedName>
        <fullName evidence="2">Protein UXT homolog</fullName>
    </submittedName>
</protein>
<name>A0AA35W1D8_GEOBA</name>
<proteinExistence type="inferred from homology"/>
<organism evidence="2 3">
    <name type="scientific">Geodia barretti</name>
    <name type="common">Barrett's horny sponge</name>
    <dbReference type="NCBI Taxonomy" id="519541"/>
    <lineage>
        <taxon>Eukaryota</taxon>
        <taxon>Metazoa</taxon>
        <taxon>Porifera</taxon>
        <taxon>Demospongiae</taxon>
        <taxon>Heteroscleromorpha</taxon>
        <taxon>Tetractinellida</taxon>
        <taxon>Astrophorina</taxon>
        <taxon>Geodiidae</taxon>
        <taxon>Geodia</taxon>
    </lineage>
</organism>
<dbReference type="Proteomes" id="UP001174909">
    <property type="component" value="Unassembled WGS sequence"/>
</dbReference>
<dbReference type="CDD" id="cd23158">
    <property type="entry name" value="Prefoldin_UXT"/>
    <property type="match status" value="1"/>
</dbReference>
<keyword evidence="3" id="KW-1185">Reference proteome</keyword>
<dbReference type="Gene3D" id="1.10.287.370">
    <property type="match status" value="1"/>
</dbReference>
<comment type="similarity">
    <text evidence="1">Belongs to the UXT family.</text>
</comment>
<accession>A0AA35W1D8</accession>
<dbReference type="PRINTS" id="PR01502">
    <property type="entry name" value="UXTPROTEIN"/>
</dbReference>
<dbReference type="InterPro" id="IPR004127">
    <property type="entry name" value="Prefoldin_subunit_alpha"/>
</dbReference>
<dbReference type="AlphaFoldDB" id="A0AA35W1D8"/>